<evidence type="ECO:0000256" key="1">
    <source>
        <dbReference type="SAM" id="MobiDB-lite"/>
    </source>
</evidence>
<protein>
    <submittedName>
        <fullName evidence="2">Uncharacterized protein</fullName>
    </submittedName>
</protein>
<accession>A0ABD2XRE1</accession>
<keyword evidence="3" id="KW-1185">Reference proteome</keyword>
<evidence type="ECO:0000313" key="3">
    <source>
        <dbReference type="Proteomes" id="UP001627154"/>
    </source>
</evidence>
<proteinExistence type="predicted"/>
<dbReference type="AlphaFoldDB" id="A0ABD2XRE1"/>
<dbReference type="Proteomes" id="UP001627154">
    <property type="component" value="Unassembled WGS sequence"/>
</dbReference>
<reference evidence="2 3" key="1">
    <citation type="journal article" date="2024" name="bioRxiv">
        <title>A reference genome for Trichogramma kaykai: A tiny desert-dwelling parasitoid wasp with competing sex-ratio distorters.</title>
        <authorList>
            <person name="Culotta J."/>
            <person name="Lindsey A.R."/>
        </authorList>
    </citation>
    <scope>NUCLEOTIDE SEQUENCE [LARGE SCALE GENOMIC DNA]</scope>
    <source>
        <strain evidence="2 3">KSX58</strain>
    </source>
</reference>
<feature type="region of interest" description="Disordered" evidence="1">
    <location>
        <begin position="1"/>
        <end position="23"/>
    </location>
</feature>
<evidence type="ECO:0000313" key="2">
    <source>
        <dbReference type="EMBL" id="KAL3407993.1"/>
    </source>
</evidence>
<organism evidence="2 3">
    <name type="scientific">Trichogramma kaykai</name>
    <dbReference type="NCBI Taxonomy" id="54128"/>
    <lineage>
        <taxon>Eukaryota</taxon>
        <taxon>Metazoa</taxon>
        <taxon>Ecdysozoa</taxon>
        <taxon>Arthropoda</taxon>
        <taxon>Hexapoda</taxon>
        <taxon>Insecta</taxon>
        <taxon>Pterygota</taxon>
        <taxon>Neoptera</taxon>
        <taxon>Endopterygota</taxon>
        <taxon>Hymenoptera</taxon>
        <taxon>Apocrita</taxon>
        <taxon>Proctotrupomorpha</taxon>
        <taxon>Chalcidoidea</taxon>
        <taxon>Trichogrammatidae</taxon>
        <taxon>Trichogramma</taxon>
    </lineage>
</organism>
<comment type="caution">
    <text evidence="2">The sequence shown here is derived from an EMBL/GenBank/DDBJ whole genome shotgun (WGS) entry which is preliminary data.</text>
</comment>
<sequence>MRRVLYTRGCSSSRSSSEERQTEDERLKIIPINGIIGKSYGIDYSRHVVTLLHLEHKKNQTMYQIVHIKVESEIKIDSLKKCQNYMVNTIL</sequence>
<dbReference type="EMBL" id="JBJJXI010000002">
    <property type="protein sequence ID" value="KAL3407993.1"/>
    <property type="molecule type" value="Genomic_DNA"/>
</dbReference>
<name>A0ABD2XRE1_9HYME</name>
<gene>
    <name evidence="2" type="ORF">TKK_000250</name>
</gene>